<accession>A0A5N6TH16</accession>
<gene>
    <name evidence="2" type="ORF">BDV25DRAFT_66921</name>
</gene>
<keyword evidence="1" id="KW-0812">Transmembrane</keyword>
<organism evidence="2 3">
    <name type="scientific">Aspergillus avenaceus</name>
    <dbReference type="NCBI Taxonomy" id="36643"/>
    <lineage>
        <taxon>Eukaryota</taxon>
        <taxon>Fungi</taxon>
        <taxon>Dikarya</taxon>
        <taxon>Ascomycota</taxon>
        <taxon>Pezizomycotina</taxon>
        <taxon>Eurotiomycetes</taxon>
        <taxon>Eurotiomycetidae</taxon>
        <taxon>Eurotiales</taxon>
        <taxon>Aspergillaceae</taxon>
        <taxon>Aspergillus</taxon>
        <taxon>Aspergillus subgen. Circumdati</taxon>
    </lineage>
</organism>
<dbReference type="AlphaFoldDB" id="A0A5N6TH16"/>
<proteinExistence type="predicted"/>
<keyword evidence="3" id="KW-1185">Reference proteome</keyword>
<feature type="transmembrane region" description="Helical" evidence="1">
    <location>
        <begin position="58"/>
        <end position="80"/>
    </location>
</feature>
<evidence type="ECO:0000313" key="3">
    <source>
        <dbReference type="Proteomes" id="UP000325780"/>
    </source>
</evidence>
<dbReference type="OrthoDB" id="3358048at2759"/>
<protein>
    <submittedName>
        <fullName evidence="2">Uncharacterized protein</fullName>
    </submittedName>
</protein>
<evidence type="ECO:0000256" key="1">
    <source>
        <dbReference type="SAM" id="Phobius"/>
    </source>
</evidence>
<dbReference type="Proteomes" id="UP000325780">
    <property type="component" value="Unassembled WGS sequence"/>
</dbReference>
<evidence type="ECO:0000313" key="2">
    <source>
        <dbReference type="EMBL" id="KAE8145597.1"/>
    </source>
</evidence>
<sequence>MAFIPSIVWGGINMSERCCSILSVLSLVTTAYIMKYIPLRHLGPNGKRPMQGLKFVAYVHKYAIPVNTAICGFLLFVYMLTAPMESSGNNQPAAYLVPGGRSSPF</sequence>
<keyword evidence="1" id="KW-1133">Transmembrane helix</keyword>
<dbReference type="EMBL" id="ML742330">
    <property type="protein sequence ID" value="KAE8145597.1"/>
    <property type="molecule type" value="Genomic_DNA"/>
</dbReference>
<keyword evidence="1" id="KW-0472">Membrane</keyword>
<feature type="transmembrane region" description="Helical" evidence="1">
    <location>
        <begin position="20"/>
        <end position="37"/>
    </location>
</feature>
<reference evidence="2 3" key="1">
    <citation type="submission" date="2019-04" db="EMBL/GenBank/DDBJ databases">
        <title>Friends and foes A comparative genomics study of 23 Aspergillus species from section Flavi.</title>
        <authorList>
            <consortium name="DOE Joint Genome Institute"/>
            <person name="Kjaerbolling I."/>
            <person name="Vesth T."/>
            <person name="Frisvad J.C."/>
            <person name="Nybo J.L."/>
            <person name="Theobald S."/>
            <person name="Kildgaard S."/>
            <person name="Isbrandt T."/>
            <person name="Kuo A."/>
            <person name="Sato A."/>
            <person name="Lyhne E.K."/>
            <person name="Kogle M.E."/>
            <person name="Wiebenga A."/>
            <person name="Kun R.S."/>
            <person name="Lubbers R.J."/>
            <person name="Makela M.R."/>
            <person name="Barry K."/>
            <person name="Chovatia M."/>
            <person name="Clum A."/>
            <person name="Daum C."/>
            <person name="Haridas S."/>
            <person name="He G."/>
            <person name="LaButti K."/>
            <person name="Lipzen A."/>
            <person name="Mondo S."/>
            <person name="Riley R."/>
            <person name="Salamov A."/>
            <person name="Simmons B.A."/>
            <person name="Magnuson J.K."/>
            <person name="Henrissat B."/>
            <person name="Mortensen U.H."/>
            <person name="Larsen T.O."/>
            <person name="Devries R.P."/>
            <person name="Grigoriev I.V."/>
            <person name="Machida M."/>
            <person name="Baker S.E."/>
            <person name="Andersen M.R."/>
        </authorList>
    </citation>
    <scope>NUCLEOTIDE SEQUENCE [LARGE SCALE GENOMIC DNA]</scope>
    <source>
        <strain evidence="2 3">IBT 18842</strain>
    </source>
</reference>
<name>A0A5N6TH16_ASPAV</name>